<dbReference type="Proteomes" id="UP000015354">
    <property type="component" value="Unassembled WGS sequence"/>
</dbReference>
<dbReference type="GO" id="GO:0016020">
    <property type="term" value="C:membrane"/>
    <property type="evidence" value="ECO:0007669"/>
    <property type="project" value="UniProtKB-SubCell"/>
</dbReference>
<dbReference type="GO" id="GO:0005737">
    <property type="term" value="C:cytoplasm"/>
    <property type="evidence" value="ECO:0007669"/>
    <property type="project" value="TreeGrafter"/>
</dbReference>
<feature type="transmembrane region" description="Helical" evidence="6">
    <location>
        <begin position="73"/>
        <end position="98"/>
    </location>
</feature>
<evidence type="ECO:0000313" key="8">
    <source>
        <dbReference type="EMBL" id="EPY33079.1"/>
    </source>
</evidence>
<dbReference type="InterPro" id="IPR013057">
    <property type="entry name" value="AA_transpt_TM"/>
</dbReference>
<feature type="transmembrane region" description="Helical" evidence="6">
    <location>
        <begin position="387"/>
        <end position="408"/>
    </location>
</feature>
<dbReference type="PANTHER" id="PTHR22950:SF702">
    <property type="entry name" value="AMINO ACID TRANSPORTER PROTEIN"/>
    <property type="match status" value="1"/>
</dbReference>
<dbReference type="GO" id="GO:0015179">
    <property type="term" value="F:L-amino acid transmembrane transporter activity"/>
    <property type="evidence" value="ECO:0007669"/>
    <property type="project" value="TreeGrafter"/>
</dbReference>
<protein>
    <submittedName>
        <fullName evidence="9">Amino acid permease 3</fullName>
    </submittedName>
</protein>
<organism evidence="9 10">
    <name type="scientific">Strigomonas culicis</name>
    <dbReference type="NCBI Taxonomy" id="28005"/>
    <lineage>
        <taxon>Eukaryota</taxon>
        <taxon>Discoba</taxon>
        <taxon>Euglenozoa</taxon>
        <taxon>Kinetoplastea</taxon>
        <taxon>Metakinetoplastina</taxon>
        <taxon>Trypanosomatida</taxon>
        <taxon>Trypanosomatidae</taxon>
        <taxon>Strigomonadinae</taxon>
        <taxon>Strigomonas</taxon>
    </lineage>
</organism>
<accession>S9UYU4</accession>
<dbReference type="EMBL" id="ATMH01002499">
    <property type="protein sequence ID" value="EPY33079.1"/>
    <property type="molecule type" value="Genomic_DNA"/>
</dbReference>
<reference evidence="9" key="2">
    <citation type="submission" date="2013-03" db="EMBL/GenBank/DDBJ databases">
        <authorList>
            <person name="Motta M.C.M."/>
            <person name="Martins A.C.A."/>
            <person name="Preta C.M.C.C."/>
            <person name="Silva R."/>
            <person name="de Souza S.S."/>
            <person name="Klein C.C."/>
            <person name="de Almeida L.G.P."/>
            <person name="Cunha O.L."/>
            <person name="Colabardini A.C."/>
            <person name="Lima B.A."/>
            <person name="Machado C.R."/>
            <person name="Soares C.M.A."/>
            <person name="de Menezes C.B.A."/>
            <person name="Bartolomeu D.C."/>
            <person name="Grisard E.C."/>
            <person name="Fantinatti-Garboggini F."/>
            <person name="Rodrigues-Luiz G.F."/>
            <person name="Wagner G."/>
            <person name="Goldman G.H."/>
            <person name="Fietto J.L.R."/>
            <person name="Ciapina L.P."/>
            <person name="Brocchi M."/>
            <person name="Elias M.C."/>
            <person name="Goldman M.H.S."/>
            <person name="Sagot M.-F."/>
            <person name="Pereira M."/>
            <person name="Stoco P.H."/>
            <person name="Teixeira S.M.R."/>
            <person name="de Mendonca-Neto R.P."/>
            <person name="Maciel T.E.F."/>
            <person name="Mendes T.A.O."/>
            <person name="Urmenyi T.P."/>
            <person name="Teixeira M.M.G."/>
            <person name="de Camargo E.F.P."/>
            <person name="de Sousa W."/>
            <person name="Schenkman S."/>
            <person name="de Vasconcelos A.T.R."/>
        </authorList>
    </citation>
    <scope>NUCLEOTIDE SEQUENCE</scope>
</reference>
<feature type="compositionally biased region" description="Basic and acidic residues" evidence="5">
    <location>
        <begin position="1"/>
        <end position="18"/>
    </location>
</feature>
<keyword evidence="4 6" id="KW-0472">Membrane</keyword>
<dbReference type="PANTHER" id="PTHR22950">
    <property type="entry name" value="AMINO ACID TRANSPORTER"/>
    <property type="match status" value="1"/>
</dbReference>
<sequence length="480" mass="53405">MPRTHAVGDERAPYEHGDAYYQEGDVTVQQDYNPKKSDMGDYGKPMEADAVPEDSEPPQQQSDNRLFSFVNRIVPYGGLASNCFSLGSVTLGGGIISMADSFRTSGITMAFIYLLVVTIITIYSMYLIGMATKKTKGTLRNFEEMGGGLFGKGWDYFVGAILFISCVGTAIGYVSALGTLMTPILKESPHTSDYFKSDNGNHLVVTIFWAFLLVPVVIPKHINSIRYVSVFGVCMVLYFVVTIVVHSCLNGLKKGMRGNMAYFTTGNQAIYGISIFIFGYMCQSVVYSVYFEMKPRPSVRQLTVSSTIAMFVCMVFYIFAGLFGYFDFADDTKGSILENFNPYEDVYMMVAYMGMLVKICAAYAMNMVPIRNFLYHCLRWDLETNPYWKHVLLIVPTSAVVLVAGLFIPSVNLAFGLVGSITGGFVGFIFPALFWMYSGDWSLKTVGFWHWISCYLLIVCGVIAIVFGTIATVYSSFFDV</sequence>
<feature type="transmembrane region" description="Helical" evidence="6">
    <location>
        <begin position="302"/>
        <end position="326"/>
    </location>
</feature>
<dbReference type="EMBL" id="ATMH01001857">
    <property type="protein sequence ID" value="EPY33909.1"/>
    <property type="molecule type" value="Genomic_DNA"/>
</dbReference>
<evidence type="ECO:0000313" key="9">
    <source>
        <dbReference type="EMBL" id="EPY33909.1"/>
    </source>
</evidence>
<feature type="transmembrane region" description="Helical" evidence="6">
    <location>
        <begin position="448"/>
        <end position="474"/>
    </location>
</feature>
<gene>
    <name evidence="9" type="ORF">STCU_01857</name>
    <name evidence="8" type="ORF">STCU_02499</name>
</gene>
<feature type="transmembrane region" description="Helical" evidence="6">
    <location>
        <begin position="110"/>
        <end position="132"/>
    </location>
</feature>
<feature type="transmembrane region" description="Helical" evidence="6">
    <location>
        <begin position="230"/>
        <end position="249"/>
    </location>
</feature>
<keyword evidence="10" id="KW-1185">Reference proteome</keyword>
<reference evidence="9 10" key="1">
    <citation type="journal article" date="2013" name="PLoS ONE">
        <title>Predicting the Proteins of Angomonas deanei, Strigomonas culicis and Their Respective Endosymbionts Reveals New Aspects of the Trypanosomatidae Family.</title>
        <authorList>
            <person name="Motta M.C."/>
            <person name="Martins A.C."/>
            <person name="de Souza S.S."/>
            <person name="Catta-Preta C.M."/>
            <person name="Silva R."/>
            <person name="Klein C.C."/>
            <person name="de Almeida L.G."/>
            <person name="de Lima Cunha O."/>
            <person name="Ciapina L.P."/>
            <person name="Brocchi M."/>
            <person name="Colabardini A.C."/>
            <person name="de Araujo Lima B."/>
            <person name="Machado C.R."/>
            <person name="de Almeida Soares C.M."/>
            <person name="Probst C.M."/>
            <person name="de Menezes C.B."/>
            <person name="Thompson C.E."/>
            <person name="Bartholomeu D.C."/>
            <person name="Gradia D.F."/>
            <person name="Pavoni D.P."/>
            <person name="Grisard E.C."/>
            <person name="Fantinatti-Garboggini F."/>
            <person name="Marchini F.K."/>
            <person name="Rodrigues-Luiz G.F."/>
            <person name="Wagner G."/>
            <person name="Goldman G.H."/>
            <person name="Fietto J.L."/>
            <person name="Elias M.C."/>
            <person name="Goldman M.H."/>
            <person name="Sagot M.F."/>
            <person name="Pereira M."/>
            <person name="Stoco P.H."/>
            <person name="de Mendonca-Neto R.P."/>
            <person name="Teixeira S.M."/>
            <person name="Maciel T.E."/>
            <person name="de Oliveira Mendes T.A."/>
            <person name="Urmenyi T.P."/>
            <person name="de Souza W."/>
            <person name="Schenkman S."/>
            <person name="de Vasconcelos A.T."/>
        </authorList>
    </citation>
    <scope>NUCLEOTIDE SEQUENCE [LARGE SCALE GENOMIC DNA]</scope>
</reference>
<evidence type="ECO:0000256" key="4">
    <source>
        <dbReference type="ARBA" id="ARBA00023136"/>
    </source>
</evidence>
<comment type="caution">
    <text evidence="9">The sequence shown here is derived from an EMBL/GenBank/DDBJ whole genome shotgun (WGS) entry which is preliminary data.</text>
</comment>
<evidence type="ECO:0000256" key="1">
    <source>
        <dbReference type="ARBA" id="ARBA00004141"/>
    </source>
</evidence>
<proteinExistence type="predicted"/>
<dbReference type="OrthoDB" id="28208at2759"/>
<evidence type="ECO:0000256" key="3">
    <source>
        <dbReference type="ARBA" id="ARBA00022989"/>
    </source>
</evidence>
<feature type="transmembrane region" description="Helical" evidence="6">
    <location>
        <begin position="414"/>
        <end position="436"/>
    </location>
</feature>
<evidence type="ECO:0000256" key="5">
    <source>
        <dbReference type="SAM" id="MobiDB-lite"/>
    </source>
</evidence>
<feature type="region of interest" description="Disordered" evidence="5">
    <location>
        <begin position="1"/>
        <end position="62"/>
    </location>
</feature>
<keyword evidence="3 6" id="KW-1133">Transmembrane helix</keyword>
<dbReference type="Pfam" id="PF01490">
    <property type="entry name" value="Aa_trans"/>
    <property type="match status" value="1"/>
</dbReference>
<feature type="compositionally biased region" description="Basic and acidic residues" evidence="5">
    <location>
        <begin position="33"/>
        <end position="47"/>
    </location>
</feature>
<feature type="transmembrane region" description="Helical" evidence="6">
    <location>
        <begin position="269"/>
        <end position="290"/>
    </location>
</feature>
<comment type="subcellular location">
    <subcellularLocation>
        <location evidence="1">Membrane</location>
        <topology evidence="1">Multi-pass membrane protein</topology>
    </subcellularLocation>
</comment>
<name>S9UYU4_9TRYP</name>
<feature type="transmembrane region" description="Helical" evidence="6">
    <location>
        <begin position="200"/>
        <end position="218"/>
    </location>
</feature>
<evidence type="ECO:0000313" key="10">
    <source>
        <dbReference type="Proteomes" id="UP000015354"/>
    </source>
</evidence>
<dbReference type="AlphaFoldDB" id="S9UYU4"/>
<feature type="transmembrane region" description="Helical" evidence="6">
    <location>
        <begin position="346"/>
        <end position="366"/>
    </location>
</feature>
<keyword evidence="2 6" id="KW-0812">Transmembrane</keyword>
<evidence type="ECO:0000256" key="2">
    <source>
        <dbReference type="ARBA" id="ARBA00022692"/>
    </source>
</evidence>
<feature type="transmembrane region" description="Helical" evidence="6">
    <location>
        <begin position="153"/>
        <end position="180"/>
    </location>
</feature>
<evidence type="ECO:0000259" key="7">
    <source>
        <dbReference type="Pfam" id="PF01490"/>
    </source>
</evidence>
<evidence type="ECO:0000256" key="6">
    <source>
        <dbReference type="SAM" id="Phobius"/>
    </source>
</evidence>
<feature type="domain" description="Amino acid transporter transmembrane" evidence="7">
    <location>
        <begin position="84"/>
        <end position="473"/>
    </location>
</feature>